<keyword evidence="2" id="KW-0547">Nucleotide-binding</keyword>
<dbReference type="InterPro" id="IPR027417">
    <property type="entry name" value="P-loop_NTPase"/>
</dbReference>
<proteinExistence type="inferred from homology"/>
<organism evidence="5 6">
    <name type="scientific">Nocardioides marinquilinus</name>
    <dbReference type="NCBI Taxonomy" id="1210400"/>
    <lineage>
        <taxon>Bacteria</taxon>
        <taxon>Bacillati</taxon>
        <taxon>Actinomycetota</taxon>
        <taxon>Actinomycetes</taxon>
        <taxon>Propionibacteriales</taxon>
        <taxon>Nocardioidaceae</taxon>
        <taxon>Nocardioides</taxon>
    </lineage>
</organism>
<dbReference type="InterPro" id="IPR003593">
    <property type="entry name" value="AAA+_ATPase"/>
</dbReference>
<evidence type="ECO:0000313" key="6">
    <source>
        <dbReference type="Proteomes" id="UP001500221"/>
    </source>
</evidence>
<protein>
    <submittedName>
        <fullName evidence="5">ATP-binding protein</fullName>
    </submittedName>
</protein>
<dbReference type="GO" id="GO:0005524">
    <property type="term" value="F:ATP binding"/>
    <property type="evidence" value="ECO:0007669"/>
    <property type="project" value="UniProtKB-KW"/>
</dbReference>
<dbReference type="Gene3D" id="3.40.50.300">
    <property type="entry name" value="P-loop containing nucleotide triphosphate hydrolases"/>
    <property type="match status" value="1"/>
</dbReference>
<dbReference type="PANTHER" id="PTHR23073">
    <property type="entry name" value="26S PROTEASOME REGULATORY SUBUNIT"/>
    <property type="match status" value="1"/>
</dbReference>
<dbReference type="SMART" id="SM00382">
    <property type="entry name" value="AAA"/>
    <property type="match status" value="1"/>
</dbReference>
<sequence>MDDWAAWPAACLEREVLRRRTGASSEAADDAVTAAADELEKARYDAGPLARIADAAGLDETEVQVLALCAAVDLDVRLQGLVVALGRVQAPTLLDVQLLTELLGADAARAVSADGRLDRAALLDVEREGPLATARVSLPRRTAWALLGDLALDPALDPACSYLPAHGDDPGQSPLTLVHGADPLRRHQTASAVTIGEAFVASPAPVDDAGWRALVRQATVVGAGLVLDLEGPPTALDRRWVERADHLPIALCSVQPLPISQAPQRPFVQVAATPADVTDDEWAEAFPGAPVPGRRPTADQLRQAVLARQEGDTPEEAVRRVATGALLAHATRVVPRVGWDDLMLPPSQERQLHALVDRYGQRDRVHREWRMPLYPSPGVVALFTGPSGTGKTTSAEVIAGELGIELYRIDLSALVSKYIGETEKNLEEVFSAAHTGNYLLLFDEADSLFGSRSKVEDSKDRYANLEVSYLLQRLETYDGFTVLTSNFNGNIDPAFMRRIHVTVHFPVPNATERERILDRALAGVPRRDLDLGMVAERFDLTGGSLRNVALTAAFAAAAPGGSGAVGMPELLRAVSSEMVKLGRRAHRDAFGRWADDVLPPGQ</sequence>
<evidence type="ECO:0000313" key="5">
    <source>
        <dbReference type="EMBL" id="GAA5143244.1"/>
    </source>
</evidence>
<evidence type="ECO:0000256" key="1">
    <source>
        <dbReference type="ARBA" id="ARBA00006914"/>
    </source>
</evidence>
<dbReference type="Pfam" id="PF00004">
    <property type="entry name" value="AAA"/>
    <property type="match status" value="1"/>
</dbReference>
<dbReference type="InterPro" id="IPR050221">
    <property type="entry name" value="26S_Proteasome_ATPase"/>
</dbReference>
<dbReference type="CDD" id="cd19481">
    <property type="entry name" value="RecA-like_protease"/>
    <property type="match status" value="1"/>
</dbReference>
<reference evidence="6" key="1">
    <citation type="journal article" date="2019" name="Int. J. Syst. Evol. Microbiol.">
        <title>The Global Catalogue of Microorganisms (GCM) 10K type strain sequencing project: providing services to taxonomists for standard genome sequencing and annotation.</title>
        <authorList>
            <consortium name="The Broad Institute Genomics Platform"/>
            <consortium name="The Broad Institute Genome Sequencing Center for Infectious Disease"/>
            <person name="Wu L."/>
            <person name="Ma J."/>
        </authorList>
    </citation>
    <scope>NUCLEOTIDE SEQUENCE [LARGE SCALE GENOMIC DNA]</scope>
    <source>
        <strain evidence="6">JCM 18459</strain>
    </source>
</reference>
<keyword evidence="6" id="KW-1185">Reference proteome</keyword>
<accession>A0ABP9PGJ7</accession>
<comment type="similarity">
    <text evidence="1">Belongs to the AAA ATPase family.</text>
</comment>
<comment type="caution">
    <text evidence="5">The sequence shown here is derived from an EMBL/GenBank/DDBJ whole genome shotgun (WGS) entry which is preliminary data.</text>
</comment>
<dbReference type="InterPro" id="IPR003959">
    <property type="entry name" value="ATPase_AAA_core"/>
</dbReference>
<dbReference type="EMBL" id="BAABKG010000001">
    <property type="protein sequence ID" value="GAA5143244.1"/>
    <property type="molecule type" value="Genomic_DNA"/>
</dbReference>
<evidence type="ECO:0000259" key="4">
    <source>
        <dbReference type="SMART" id="SM00382"/>
    </source>
</evidence>
<dbReference type="RefSeq" id="WP_345454795.1">
    <property type="nucleotide sequence ID" value="NZ_BAABKG010000001.1"/>
</dbReference>
<dbReference type="Proteomes" id="UP001500221">
    <property type="component" value="Unassembled WGS sequence"/>
</dbReference>
<name>A0ABP9PGJ7_9ACTN</name>
<dbReference type="SUPFAM" id="SSF52540">
    <property type="entry name" value="P-loop containing nucleoside triphosphate hydrolases"/>
    <property type="match status" value="1"/>
</dbReference>
<evidence type="ECO:0000256" key="2">
    <source>
        <dbReference type="ARBA" id="ARBA00022741"/>
    </source>
</evidence>
<feature type="domain" description="AAA+ ATPase" evidence="4">
    <location>
        <begin position="377"/>
        <end position="511"/>
    </location>
</feature>
<keyword evidence="3 5" id="KW-0067">ATP-binding</keyword>
<gene>
    <name evidence="5" type="ORF">GCM10023340_08200</name>
</gene>
<evidence type="ECO:0000256" key="3">
    <source>
        <dbReference type="ARBA" id="ARBA00022840"/>
    </source>
</evidence>